<sequence>MASYGLYARHVDGLNLIDVNLGYSYPDTRPAVVLDDVRNVSIDEDSSFMSEEGVSDIVLVTQNFKRRTNYEFVPNEPYISTTVTEASIADNHDVENVTVNAPEPGTPADSLYSYPTDPITDPEFVEAYLAKGREVPRTVWRPFFAPLKDKNAAAGEDLSFEVKYFNPADATGTVYPVELTAAMLPEGAVFENGIFSWNIPKEACGVYSAVFTFSDGLSTVDKTVTITVE</sequence>
<dbReference type="Proteomes" id="UP000823615">
    <property type="component" value="Unassembled WGS sequence"/>
</dbReference>
<gene>
    <name evidence="1" type="ORF">IAA97_00135</name>
</gene>
<protein>
    <submittedName>
        <fullName evidence="1">Uncharacterized protein</fullName>
    </submittedName>
</protein>
<dbReference type="EMBL" id="JADIMT010000003">
    <property type="protein sequence ID" value="MBO8435378.1"/>
    <property type="molecule type" value="Genomic_DNA"/>
</dbReference>
<dbReference type="AlphaFoldDB" id="A0A9D9DXR4"/>
<reference evidence="1" key="1">
    <citation type="submission" date="2020-10" db="EMBL/GenBank/DDBJ databases">
        <authorList>
            <person name="Gilroy R."/>
        </authorList>
    </citation>
    <scope>NUCLEOTIDE SEQUENCE</scope>
    <source>
        <strain evidence="1">7293</strain>
    </source>
</reference>
<dbReference type="Pfam" id="PF05345">
    <property type="entry name" value="He_PIG"/>
    <property type="match status" value="1"/>
</dbReference>
<name>A0A9D9DXR4_9SPIO</name>
<reference evidence="1" key="2">
    <citation type="journal article" date="2021" name="PeerJ">
        <title>Extensive microbial diversity within the chicken gut microbiome revealed by metagenomics and culture.</title>
        <authorList>
            <person name="Gilroy R."/>
            <person name="Ravi A."/>
            <person name="Getino M."/>
            <person name="Pursley I."/>
            <person name="Horton D.L."/>
            <person name="Alikhan N.F."/>
            <person name="Baker D."/>
            <person name="Gharbi K."/>
            <person name="Hall N."/>
            <person name="Watson M."/>
            <person name="Adriaenssens E.M."/>
            <person name="Foster-Nyarko E."/>
            <person name="Jarju S."/>
            <person name="Secka A."/>
            <person name="Antonio M."/>
            <person name="Oren A."/>
            <person name="Chaudhuri R.R."/>
            <person name="La Ragione R."/>
            <person name="Hildebrand F."/>
            <person name="Pallen M.J."/>
        </authorList>
    </citation>
    <scope>NUCLEOTIDE SEQUENCE</scope>
    <source>
        <strain evidence="1">7293</strain>
    </source>
</reference>
<dbReference type="Gene3D" id="2.60.40.10">
    <property type="entry name" value="Immunoglobulins"/>
    <property type="match status" value="1"/>
</dbReference>
<evidence type="ECO:0000313" key="2">
    <source>
        <dbReference type="Proteomes" id="UP000823615"/>
    </source>
</evidence>
<comment type="caution">
    <text evidence="1">The sequence shown here is derived from an EMBL/GenBank/DDBJ whole genome shotgun (WGS) entry which is preliminary data.</text>
</comment>
<proteinExistence type="predicted"/>
<organism evidence="1 2">
    <name type="scientific">Candidatus Ornithospirochaeta stercoripullorum</name>
    <dbReference type="NCBI Taxonomy" id="2840899"/>
    <lineage>
        <taxon>Bacteria</taxon>
        <taxon>Pseudomonadati</taxon>
        <taxon>Spirochaetota</taxon>
        <taxon>Spirochaetia</taxon>
        <taxon>Spirochaetales</taxon>
        <taxon>Spirochaetaceae</taxon>
        <taxon>Spirochaetaceae incertae sedis</taxon>
        <taxon>Candidatus Ornithospirochaeta</taxon>
    </lineage>
</organism>
<accession>A0A9D9DXR4</accession>
<dbReference type="InterPro" id="IPR013783">
    <property type="entry name" value="Ig-like_fold"/>
</dbReference>
<evidence type="ECO:0000313" key="1">
    <source>
        <dbReference type="EMBL" id="MBO8435378.1"/>
    </source>
</evidence>